<evidence type="ECO:0000313" key="3">
    <source>
        <dbReference type="EMBL" id="ROP90801.1"/>
    </source>
</evidence>
<sequence>MTIENDSATPWSPTQWSKAESWSRDCLAAFQKKALATQLAYVEANSAFYRARFAAAGFRAADFREPADLARLPLTTKQDYMAALDDGPPWGSALACDPAAVRRLHFSSGTTSRPTPDAWTGPDLARWADLYGRAAYSQGVRRGDVFQCLFSYPWFVGGLGATAAFERIGCMVIPGGSGDTERQIETLFAYGTTTIMATPSFAAHLAEVAQRMGRDLRQSKVRHIGVGGEPGAGVPATRARLEALWDAKVFDCYGSLEFQPIAWDCAAQAGGHLVEDFAHVEVIDPATGAAVPDGTPGMLVLTHLDKQAFPLVRWATGDIVVRDSRPCACGRTHARLPGGVRGRADDMIVIRGVNLFPTAVEDVVRAMPGLADEYRIILDETVRDPATGFPTGIRLQVEAAADAPADIGHRLADAIRTKLLVRATVEVLAPMALERFTHKAKRLVRQ</sequence>
<dbReference type="Gene3D" id="3.30.300.30">
    <property type="match status" value="1"/>
</dbReference>
<dbReference type="InterPro" id="IPR042099">
    <property type="entry name" value="ANL_N_sf"/>
</dbReference>
<accession>A0A3N1LCN6</accession>
<name>A0A3N1LCN6_9PROT</name>
<dbReference type="GO" id="GO:0016874">
    <property type="term" value="F:ligase activity"/>
    <property type="evidence" value="ECO:0007669"/>
    <property type="project" value="UniProtKB-KW"/>
</dbReference>
<keyword evidence="4" id="KW-1185">Reference proteome</keyword>
<dbReference type="InterPro" id="IPR045851">
    <property type="entry name" value="AMP-bd_C_sf"/>
</dbReference>
<dbReference type="SUPFAM" id="SSF56801">
    <property type="entry name" value="Acetyl-CoA synthetase-like"/>
    <property type="match status" value="1"/>
</dbReference>
<feature type="domain" description="AMP-dependent ligase C-terminal" evidence="2">
    <location>
        <begin position="352"/>
        <end position="444"/>
    </location>
</feature>
<dbReference type="Gene3D" id="3.40.50.12780">
    <property type="entry name" value="N-terminal domain of ligase-like"/>
    <property type="match status" value="1"/>
</dbReference>
<dbReference type="Pfam" id="PF00501">
    <property type="entry name" value="AMP-binding"/>
    <property type="match status" value="1"/>
</dbReference>
<keyword evidence="3" id="KW-0436">Ligase</keyword>
<reference evidence="3 4" key="1">
    <citation type="submission" date="2018-11" db="EMBL/GenBank/DDBJ databases">
        <title>Genomic Encyclopedia of Type Strains, Phase IV (KMG-IV): sequencing the most valuable type-strain genomes for metagenomic binning, comparative biology and taxonomic classification.</title>
        <authorList>
            <person name="Goeker M."/>
        </authorList>
    </citation>
    <scope>NUCLEOTIDE SEQUENCE [LARGE SCALE GENOMIC DNA]</scope>
    <source>
        <strain evidence="3 4">DSM 5900</strain>
    </source>
</reference>
<dbReference type="InterPro" id="IPR000873">
    <property type="entry name" value="AMP-dep_synth/lig_dom"/>
</dbReference>
<evidence type="ECO:0000313" key="4">
    <source>
        <dbReference type="Proteomes" id="UP000278222"/>
    </source>
</evidence>
<dbReference type="PANTHER" id="PTHR43845:SF1">
    <property type="entry name" value="BLR5969 PROTEIN"/>
    <property type="match status" value="1"/>
</dbReference>
<dbReference type="InterPro" id="IPR028154">
    <property type="entry name" value="AMP-dep_Lig_C"/>
</dbReference>
<dbReference type="AlphaFoldDB" id="A0A3N1LCN6"/>
<evidence type="ECO:0000259" key="2">
    <source>
        <dbReference type="Pfam" id="PF14535"/>
    </source>
</evidence>
<dbReference type="RefSeq" id="WP_197735747.1">
    <property type="nucleotide sequence ID" value="NZ_AP019700.1"/>
</dbReference>
<dbReference type="Proteomes" id="UP000278222">
    <property type="component" value="Unassembled WGS sequence"/>
</dbReference>
<feature type="domain" description="AMP-dependent synthetase/ligase" evidence="1">
    <location>
        <begin position="95"/>
        <end position="301"/>
    </location>
</feature>
<proteinExistence type="predicted"/>
<gene>
    <name evidence="3" type="ORF">EDC65_2660</name>
</gene>
<dbReference type="PANTHER" id="PTHR43845">
    <property type="entry name" value="BLR5969 PROTEIN"/>
    <property type="match status" value="1"/>
</dbReference>
<protein>
    <submittedName>
        <fullName evidence="3">Phenylacetate-CoA ligase</fullName>
    </submittedName>
</protein>
<organism evidence="3 4">
    <name type="scientific">Stella humosa</name>
    <dbReference type="NCBI Taxonomy" id="94"/>
    <lineage>
        <taxon>Bacteria</taxon>
        <taxon>Pseudomonadati</taxon>
        <taxon>Pseudomonadota</taxon>
        <taxon>Alphaproteobacteria</taxon>
        <taxon>Rhodospirillales</taxon>
        <taxon>Stellaceae</taxon>
        <taxon>Stella</taxon>
    </lineage>
</organism>
<comment type="caution">
    <text evidence="3">The sequence shown here is derived from an EMBL/GenBank/DDBJ whole genome shotgun (WGS) entry which is preliminary data.</text>
</comment>
<evidence type="ECO:0000259" key="1">
    <source>
        <dbReference type="Pfam" id="PF00501"/>
    </source>
</evidence>
<dbReference type="EMBL" id="RJKX01000014">
    <property type="protein sequence ID" value="ROP90801.1"/>
    <property type="molecule type" value="Genomic_DNA"/>
</dbReference>
<dbReference type="Pfam" id="PF14535">
    <property type="entry name" value="AMP-binding_C_2"/>
    <property type="match status" value="1"/>
</dbReference>